<dbReference type="AlphaFoldDB" id="A0AAP9DDC0"/>
<organism evidence="1 2">
    <name type="scientific">Leclercia adecarboxylata</name>
    <dbReference type="NCBI Taxonomy" id="83655"/>
    <lineage>
        <taxon>Bacteria</taxon>
        <taxon>Pseudomonadati</taxon>
        <taxon>Pseudomonadota</taxon>
        <taxon>Gammaproteobacteria</taxon>
        <taxon>Enterobacterales</taxon>
        <taxon>Enterobacteriaceae</taxon>
        <taxon>Leclercia</taxon>
    </lineage>
</organism>
<proteinExistence type="predicted"/>
<dbReference type="EMBL" id="CP035382">
    <property type="protein sequence ID" value="QDK20752.1"/>
    <property type="molecule type" value="Genomic_DNA"/>
</dbReference>
<evidence type="ECO:0000313" key="2">
    <source>
        <dbReference type="Proteomes" id="UP000317812"/>
    </source>
</evidence>
<sequence length="183" mass="20494">MLLVISGSGYFDLGFDSYFSRVKCRTTCTEKILYCSFEDPKAIVSNVMAASEKYYLRCLVIDYPWSNIAVLQSALYIKIHFPLISVVVYSTGGYRFNELEASYLEILGAQLNVGFSGVCSALMQRRMPVSAVDIIYAAASRFVEISKKDALLISFILAGLKLKDIASAYNKDIKQVYYDRAGF</sequence>
<reference evidence="1 2" key="1">
    <citation type="submission" date="2019-01" db="EMBL/GenBank/DDBJ databases">
        <title>Florfenicol resistance in Enterobacteriaceae and whole-genome sequence analysis of florfenicol-resistant Leclercia adecarboxylata strain R25.</title>
        <authorList>
            <person name="Bao Q."/>
            <person name="Ying Y."/>
        </authorList>
    </citation>
    <scope>NUCLEOTIDE SEQUENCE [LARGE SCALE GENOMIC DNA]</scope>
    <source>
        <strain evidence="1 2">R25</strain>
    </source>
</reference>
<name>A0AAP9DDC0_9ENTR</name>
<accession>A0AAP9DDC0</accession>
<protein>
    <submittedName>
        <fullName evidence="1">Uncharacterized protein</fullName>
    </submittedName>
</protein>
<dbReference type="Proteomes" id="UP000317812">
    <property type="component" value="Chromosome"/>
</dbReference>
<dbReference type="RefSeq" id="WP_142489628.1">
    <property type="nucleotide sequence ID" value="NZ_CP035382.1"/>
</dbReference>
<evidence type="ECO:0000313" key="1">
    <source>
        <dbReference type="EMBL" id="QDK20752.1"/>
    </source>
</evidence>
<gene>
    <name evidence="1" type="ORF">ES815_21535</name>
</gene>